<evidence type="ECO:0000313" key="4">
    <source>
        <dbReference type="Proteomes" id="UP001596328"/>
    </source>
</evidence>
<dbReference type="AlphaFoldDB" id="A0ABD5S515"/>
<dbReference type="PANTHER" id="PTHR20941">
    <property type="entry name" value="FOLATE SYNTHESIS PROTEINS"/>
    <property type="match status" value="1"/>
</dbReference>
<dbReference type="PROSITE" id="PS50972">
    <property type="entry name" value="PTERIN_BINDING"/>
    <property type="match status" value="1"/>
</dbReference>
<proteinExistence type="predicted"/>
<sequence>GRAALDAGADVLNDVTGLADPEMRFLAAEREVPVVVMHSIDAPVVPGKTVEYDDVVEDVLEELRERVLLAEKAGIPRHRVVVDPGIGFGKSTAENFELLGRLDELRALGCPVLVGHSHKSMFEGVGGDGGDDLSGTIAGSTIAAANGADIVRVHDVEGNVRAVRVAEAANDPSRVVGDDDGAGRSDDGVERGGEKE</sequence>
<feature type="non-terminal residue" evidence="3">
    <location>
        <position position="1"/>
    </location>
</feature>
<comment type="caution">
    <text evidence="3">The sequence shown here is derived from an EMBL/GenBank/DDBJ whole genome shotgun (WGS) entry which is preliminary data.</text>
</comment>
<evidence type="ECO:0000259" key="2">
    <source>
        <dbReference type="PROSITE" id="PS50972"/>
    </source>
</evidence>
<evidence type="ECO:0000313" key="3">
    <source>
        <dbReference type="EMBL" id="MFC6726714.1"/>
    </source>
</evidence>
<reference evidence="3 4" key="1">
    <citation type="journal article" date="2019" name="Int. J. Syst. Evol. Microbiol.">
        <title>The Global Catalogue of Microorganisms (GCM) 10K type strain sequencing project: providing services to taxonomists for standard genome sequencing and annotation.</title>
        <authorList>
            <consortium name="The Broad Institute Genomics Platform"/>
            <consortium name="The Broad Institute Genome Sequencing Center for Infectious Disease"/>
            <person name="Wu L."/>
            <person name="Ma J."/>
        </authorList>
    </citation>
    <scope>NUCLEOTIDE SEQUENCE [LARGE SCALE GENOMIC DNA]</scope>
    <source>
        <strain evidence="3 4">NBRC 111368</strain>
    </source>
</reference>
<name>A0ABD5S515_9EURY</name>
<dbReference type="InterPro" id="IPR011005">
    <property type="entry name" value="Dihydropteroate_synth-like_sf"/>
</dbReference>
<gene>
    <name evidence="3" type="ORF">ACFQE1_20545</name>
</gene>
<dbReference type="InterPro" id="IPR000489">
    <property type="entry name" value="Pterin-binding_dom"/>
</dbReference>
<protein>
    <submittedName>
        <fullName evidence="3">Dihydropteroate synthase</fullName>
    </submittedName>
</protein>
<dbReference type="SUPFAM" id="SSF51717">
    <property type="entry name" value="Dihydropteroate synthetase-like"/>
    <property type="match status" value="1"/>
</dbReference>
<dbReference type="Proteomes" id="UP001596328">
    <property type="component" value="Unassembled WGS sequence"/>
</dbReference>
<feature type="compositionally biased region" description="Basic and acidic residues" evidence="1">
    <location>
        <begin position="181"/>
        <end position="196"/>
    </location>
</feature>
<feature type="region of interest" description="Disordered" evidence="1">
    <location>
        <begin position="168"/>
        <end position="196"/>
    </location>
</feature>
<keyword evidence="4" id="KW-1185">Reference proteome</keyword>
<dbReference type="EMBL" id="JBHSWU010001333">
    <property type="protein sequence ID" value="MFC6726714.1"/>
    <property type="molecule type" value="Genomic_DNA"/>
</dbReference>
<organism evidence="3 4">
    <name type="scientific">Halobium palmae</name>
    <dbReference type="NCBI Taxonomy" id="1776492"/>
    <lineage>
        <taxon>Archaea</taxon>
        <taxon>Methanobacteriati</taxon>
        <taxon>Methanobacteriota</taxon>
        <taxon>Stenosarchaea group</taxon>
        <taxon>Halobacteria</taxon>
        <taxon>Halobacteriales</taxon>
        <taxon>Haloferacaceae</taxon>
        <taxon>Halobium</taxon>
    </lineage>
</organism>
<dbReference type="PANTHER" id="PTHR20941:SF1">
    <property type="entry name" value="FOLIC ACID SYNTHESIS PROTEIN FOL1"/>
    <property type="match status" value="1"/>
</dbReference>
<accession>A0ABD5S515</accession>
<evidence type="ECO:0000256" key="1">
    <source>
        <dbReference type="SAM" id="MobiDB-lite"/>
    </source>
</evidence>
<dbReference type="Gene3D" id="3.20.20.20">
    <property type="entry name" value="Dihydropteroate synthase-like"/>
    <property type="match status" value="1"/>
</dbReference>
<dbReference type="Pfam" id="PF00809">
    <property type="entry name" value="Pterin_bind"/>
    <property type="match status" value="1"/>
</dbReference>
<feature type="domain" description="Pterin-binding" evidence="2">
    <location>
        <begin position="1"/>
        <end position="164"/>
    </location>
</feature>
<dbReference type="InterPro" id="IPR045031">
    <property type="entry name" value="DHP_synth-like"/>
</dbReference>